<evidence type="ECO:0000256" key="3">
    <source>
        <dbReference type="SAM" id="MobiDB-lite"/>
    </source>
</evidence>
<dbReference type="AlphaFoldDB" id="A0AAY4BWI5"/>
<dbReference type="InterPro" id="IPR030642">
    <property type="entry name" value="NPHP1_SH3"/>
</dbReference>
<proteinExistence type="predicted"/>
<dbReference type="GeneTree" id="ENSGT00390000007701"/>
<feature type="compositionally biased region" description="Acidic residues" evidence="3">
    <location>
        <begin position="236"/>
        <end position="251"/>
    </location>
</feature>
<evidence type="ECO:0000313" key="5">
    <source>
        <dbReference type="Ensembl" id="ENSDCDP00010024937.1"/>
    </source>
</evidence>
<evidence type="ECO:0000256" key="1">
    <source>
        <dbReference type="ARBA" id="ARBA00022443"/>
    </source>
</evidence>
<feature type="region of interest" description="Disordered" evidence="3">
    <location>
        <begin position="232"/>
        <end position="263"/>
    </location>
</feature>
<keyword evidence="6" id="KW-1185">Reference proteome</keyword>
<dbReference type="Gene3D" id="2.30.30.40">
    <property type="entry name" value="SH3 Domains"/>
    <property type="match status" value="1"/>
</dbReference>
<feature type="compositionally biased region" description="Polar residues" evidence="3">
    <location>
        <begin position="106"/>
        <end position="118"/>
    </location>
</feature>
<feature type="region of interest" description="Disordered" evidence="3">
    <location>
        <begin position="60"/>
        <end position="175"/>
    </location>
</feature>
<dbReference type="GO" id="GO:0005737">
    <property type="term" value="C:cytoplasm"/>
    <property type="evidence" value="ECO:0007669"/>
    <property type="project" value="TreeGrafter"/>
</dbReference>
<reference evidence="5" key="2">
    <citation type="submission" date="2025-08" db="UniProtKB">
        <authorList>
            <consortium name="Ensembl"/>
        </authorList>
    </citation>
    <scope>IDENTIFICATION</scope>
</reference>
<dbReference type="PANTHER" id="PTHR15176:SF1">
    <property type="entry name" value="NEPHROCYSTIN-1"/>
    <property type="match status" value="1"/>
</dbReference>
<dbReference type="PANTHER" id="PTHR15176">
    <property type="entry name" value="NEPHROCYSTIN"/>
    <property type="match status" value="1"/>
</dbReference>
<keyword evidence="1 2" id="KW-0728">SH3 domain</keyword>
<reference evidence="5 6" key="1">
    <citation type="submission" date="2020-06" db="EMBL/GenBank/DDBJ databases">
        <authorList>
            <consortium name="Wellcome Sanger Institute Data Sharing"/>
        </authorList>
    </citation>
    <scope>NUCLEOTIDE SEQUENCE [LARGE SCALE GENOMIC DNA]</scope>
</reference>
<accession>A0AAY4BWI5</accession>
<sequence length="681" mass="75874">MAPKRKGPLQSLQRETDDVRKMVDALEHDAAQPSGRDEADALQRCAQLLSTVEDQLRTAEKLTKADEPAPVGNYERRKQEEEERLRGLHARLRAVQRGIKPAEAPQPSTSGKARSTSGPGEVGESEEEDSEEEDESQEEEVVEEEEDDEDGEEEEEDDNDNDGGVSDLARPETQKKTLSYIALSTFKGEQDGDLAIEMGDVLQILSKNADGWWLAQDSKGDKGLVPKTYLKAQTEQEVEEEESEEEGDEIDKESKSKSKSPHSNWDAVRKAITEIDATDVLSAMGAIPAGFRPSTLSKLLDEGVTFRGSRYIQPELSQSNLSFKDLFLDPDTGKVRARSSRVCLSVSLWTCRMVPSPGVGLQVLSRHVRLCAFNGSQVLSNIHTVRATYNPKSAKTWSFSPRMSGQLSSLLDGDCFLRCDSDSPDLGILFELGVTYIRNSTGEQGDLSCGWAFLKLFDASGAPVPLRTYELTLHGGTPYETDVEMDPSMTRRAGAGSVFQQMMASRKVPKLVVKLRTPNHRNMSHLNLLPDTLVGSVCSVHLLALYRQLLADTLLLDRVTMQNADLICSSVLATFPEVLDQSDLLDALRSSWENAEKNLKRSEKRDMSILKREFVRVYMDYVFPLFYSAEMPGPRWADEEVANQRARIIFNANPNILSLDHAHQPFDISQVTYDLLISARH</sequence>
<dbReference type="PROSITE" id="PS50002">
    <property type="entry name" value="SH3"/>
    <property type="match status" value="1"/>
</dbReference>
<feature type="compositionally biased region" description="Acidic residues" evidence="3">
    <location>
        <begin position="123"/>
        <end position="161"/>
    </location>
</feature>
<evidence type="ECO:0000259" key="4">
    <source>
        <dbReference type="PROSITE" id="PS50002"/>
    </source>
</evidence>
<feature type="domain" description="SH3" evidence="4">
    <location>
        <begin position="175"/>
        <end position="235"/>
    </location>
</feature>
<reference evidence="5" key="3">
    <citation type="submission" date="2025-09" db="UniProtKB">
        <authorList>
            <consortium name="Ensembl"/>
        </authorList>
    </citation>
    <scope>IDENTIFICATION</scope>
</reference>
<dbReference type="SMART" id="SM00326">
    <property type="entry name" value="SH3"/>
    <property type="match status" value="1"/>
</dbReference>
<dbReference type="InterPro" id="IPR036028">
    <property type="entry name" value="SH3-like_dom_sf"/>
</dbReference>
<feature type="compositionally biased region" description="Basic and acidic residues" evidence="3">
    <location>
        <begin position="74"/>
        <end position="86"/>
    </location>
</feature>
<dbReference type="InterPro" id="IPR039687">
    <property type="entry name" value="NPHP1"/>
</dbReference>
<dbReference type="Ensembl" id="ENSDCDT00010030942.1">
    <property type="protein sequence ID" value="ENSDCDP00010024937.1"/>
    <property type="gene ID" value="ENSDCDG00010015901.1"/>
</dbReference>
<gene>
    <name evidence="5" type="primary">NPHP1</name>
</gene>
<dbReference type="GO" id="GO:0090251">
    <property type="term" value="P:protein localization involved in establishment of planar polarity"/>
    <property type="evidence" value="ECO:0007669"/>
    <property type="project" value="TreeGrafter"/>
</dbReference>
<organism evidence="5 6">
    <name type="scientific">Denticeps clupeoides</name>
    <name type="common">denticle herring</name>
    <dbReference type="NCBI Taxonomy" id="299321"/>
    <lineage>
        <taxon>Eukaryota</taxon>
        <taxon>Metazoa</taxon>
        <taxon>Chordata</taxon>
        <taxon>Craniata</taxon>
        <taxon>Vertebrata</taxon>
        <taxon>Euteleostomi</taxon>
        <taxon>Actinopterygii</taxon>
        <taxon>Neopterygii</taxon>
        <taxon>Teleostei</taxon>
        <taxon>Clupei</taxon>
        <taxon>Clupeiformes</taxon>
        <taxon>Denticipitoidei</taxon>
        <taxon>Denticipitidae</taxon>
        <taxon>Denticeps</taxon>
    </lineage>
</organism>
<evidence type="ECO:0000313" key="6">
    <source>
        <dbReference type="Proteomes" id="UP000694580"/>
    </source>
</evidence>
<dbReference type="Pfam" id="PF00018">
    <property type="entry name" value="SH3_1"/>
    <property type="match status" value="1"/>
</dbReference>
<dbReference type="InterPro" id="IPR001452">
    <property type="entry name" value="SH3_domain"/>
</dbReference>
<dbReference type="GeneID" id="114795713"/>
<protein>
    <recommendedName>
        <fullName evidence="4">SH3 domain-containing protein</fullName>
    </recommendedName>
</protein>
<dbReference type="SUPFAM" id="SSF50044">
    <property type="entry name" value="SH3-domain"/>
    <property type="match status" value="1"/>
</dbReference>
<evidence type="ECO:0000256" key="2">
    <source>
        <dbReference type="PROSITE-ProRule" id="PRU00192"/>
    </source>
</evidence>
<dbReference type="RefSeq" id="XP_028845126.1">
    <property type="nucleotide sequence ID" value="XM_028989293.1"/>
</dbReference>
<dbReference type="GO" id="GO:0005929">
    <property type="term" value="C:cilium"/>
    <property type="evidence" value="ECO:0007669"/>
    <property type="project" value="TreeGrafter"/>
</dbReference>
<dbReference type="CDD" id="cd11770">
    <property type="entry name" value="SH3_Nephrocystin"/>
    <property type="match status" value="1"/>
</dbReference>
<name>A0AAY4BWI5_9TELE</name>
<dbReference type="Proteomes" id="UP000694580">
    <property type="component" value="Chromosome 8"/>
</dbReference>